<dbReference type="InterPro" id="IPR046960">
    <property type="entry name" value="PPR_At4g14850-like_plant"/>
</dbReference>
<name>A0A251RVJ0_HELAN</name>
<evidence type="ECO:0000313" key="1">
    <source>
        <dbReference type="EMBL" id="OTF90398.1"/>
    </source>
</evidence>
<dbReference type="AlphaFoldDB" id="A0A251RVJ0"/>
<protein>
    <submittedName>
        <fullName evidence="1">Uncharacterized protein</fullName>
    </submittedName>
</protein>
<gene>
    <name evidence="1" type="ORF">HannXRQ_Chr16g0499211</name>
</gene>
<accession>A0A251RVJ0</accession>
<sequence length="95" mass="10673">MGELEKGIQVHDRIKRNRIQIDSFLRTALQMEIIESMPISGDVFARGSLLGGCRVHGNVEVVEKAAARIMEIRPEDGGVYLTMADIYANAKRWDD</sequence>
<dbReference type="Proteomes" id="UP000215914">
    <property type="component" value="Chromosome 16"/>
</dbReference>
<dbReference type="InterPro" id="IPR046848">
    <property type="entry name" value="E_motif"/>
</dbReference>
<dbReference type="PANTHER" id="PTHR47926:SF436">
    <property type="entry name" value="PENTATRICOPEPTIDE REPEAT-CONTAINING PROTEIN ELI1, CHLOROPLASTIC-LIKE ISOFORM X2"/>
    <property type="match status" value="1"/>
</dbReference>
<proteinExistence type="predicted"/>
<reference evidence="2" key="1">
    <citation type="journal article" date="2017" name="Nature">
        <title>The sunflower genome provides insights into oil metabolism, flowering and Asterid evolution.</title>
        <authorList>
            <person name="Badouin H."/>
            <person name="Gouzy J."/>
            <person name="Grassa C.J."/>
            <person name="Murat F."/>
            <person name="Staton S.E."/>
            <person name="Cottret L."/>
            <person name="Lelandais-Briere C."/>
            <person name="Owens G.L."/>
            <person name="Carrere S."/>
            <person name="Mayjonade B."/>
            <person name="Legrand L."/>
            <person name="Gill N."/>
            <person name="Kane N.C."/>
            <person name="Bowers J.E."/>
            <person name="Hubner S."/>
            <person name="Bellec A."/>
            <person name="Berard A."/>
            <person name="Berges H."/>
            <person name="Blanchet N."/>
            <person name="Boniface M.C."/>
            <person name="Brunel D."/>
            <person name="Catrice O."/>
            <person name="Chaidir N."/>
            <person name="Claudel C."/>
            <person name="Donnadieu C."/>
            <person name="Faraut T."/>
            <person name="Fievet G."/>
            <person name="Helmstetter N."/>
            <person name="King M."/>
            <person name="Knapp S.J."/>
            <person name="Lai Z."/>
            <person name="Le Paslier M.C."/>
            <person name="Lippi Y."/>
            <person name="Lorenzon L."/>
            <person name="Mandel J.R."/>
            <person name="Marage G."/>
            <person name="Marchand G."/>
            <person name="Marquand E."/>
            <person name="Bret-Mestries E."/>
            <person name="Morien E."/>
            <person name="Nambeesan S."/>
            <person name="Nguyen T."/>
            <person name="Pegot-Espagnet P."/>
            <person name="Pouilly N."/>
            <person name="Raftis F."/>
            <person name="Sallet E."/>
            <person name="Schiex T."/>
            <person name="Thomas J."/>
            <person name="Vandecasteele C."/>
            <person name="Vares D."/>
            <person name="Vear F."/>
            <person name="Vautrin S."/>
            <person name="Crespi M."/>
            <person name="Mangin B."/>
            <person name="Burke J.M."/>
            <person name="Salse J."/>
            <person name="Munos S."/>
            <person name="Vincourt P."/>
            <person name="Rieseberg L.H."/>
            <person name="Langlade N.B."/>
        </authorList>
    </citation>
    <scope>NUCLEOTIDE SEQUENCE [LARGE SCALE GENOMIC DNA]</scope>
    <source>
        <strain evidence="2">cv. SF193</strain>
    </source>
</reference>
<keyword evidence="2" id="KW-1185">Reference proteome</keyword>
<dbReference type="Pfam" id="PF20431">
    <property type="entry name" value="E_motif"/>
    <property type="match status" value="1"/>
</dbReference>
<dbReference type="PANTHER" id="PTHR47926">
    <property type="entry name" value="PENTATRICOPEPTIDE REPEAT-CONTAINING PROTEIN"/>
    <property type="match status" value="1"/>
</dbReference>
<dbReference type="GO" id="GO:0009451">
    <property type="term" value="P:RNA modification"/>
    <property type="evidence" value="ECO:0007669"/>
    <property type="project" value="InterPro"/>
</dbReference>
<organism evidence="1 2">
    <name type="scientific">Helianthus annuus</name>
    <name type="common">Common sunflower</name>
    <dbReference type="NCBI Taxonomy" id="4232"/>
    <lineage>
        <taxon>Eukaryota</taxon>
        <taxon>Viridiplantae</taxon>
        <taxon>Streptophyta</taxon>
        <taxon>Embryophyta</taxon>
        <taxon>Tracheophyta</taxon>
        <taxon>Spermatophyta</taxon>
        <taxon>Magnoliopsida</taxon>
        <taxon>eudicotyledons</taxon>
        <taxon>Gunneridae</taxon>
        <taxon>Pentapetalae</taxon>
        <taxon>asterids</taxon>
        <taxon>campanulids</taxon>
        <taxon>Asterales</taxon>
        <taxon>Asteraceae</taxon>
        <taxon>Asteroideae</taxon>
        <taxon>Heliantheae alliance</taxon>
        <taxon>Heliantheae</taxon>
        <taxon>Helianthus</taxon>
    </lineage>
</organism>
<evidence type="ECO:0000313" key="2">
    <source>
        <dbReference type="Proteomes" id="UP000215914"/>
    </source>
</evidence>
<dbReference type="GO" id="GO:0003723">
    <property type="term" value="F:RNA binding"/>
    <property type="evidence" value="ECO:0007669"/>
    <property type="project" value="InterPro"/>
</dbReference>
<dbReference type="InParanoid" id="A0A251RVJ0"/>
<dbReference type="EMBL" id="CM007905">
    <property type="protein sequence ID" value="OTF90398.1"/>
    <property type="molecule type" value="Genomic_DNA"/>
</dbReference>